<evidence type="ECO:0000256" key="1">
    <source>
        <dbReference type="SAM" id="MobiDB-lite"/>
    </source>
</evidence>
<dbReference type="PROSITE" id="PS50195">
    <property type="entry name" value="PX"/>
    <property type="match status" value="1"/>
</dbReference>
<sequence length="384" mass="42605">MPTQAVSSGRHHAGPSRASNQDEHVLHIHGQTAVASPARKIAAKDDSVSQLSSSAATTISSSSSSAHFLSTQQTASVQVIDGINPYVEQQESDNDDDAYDEEYDEEYDDDDDDTDGVYEQSLDEWENPSYLVKNLDTGESYNVEEIDLHYNLVTLDVVAAQHESKDEDGNETSTSSYLLQLYTADETADIEIEDAVGGGDDEVSRMRTANLSSEAVLGSADIPSHPVKCNFQGCNELHQRASGYCSNHEMIAKEEEDSRVQALYLIPMGARAEFVKINGHGFVYDSSSRLYTVYTIEMRCVQSGASWVIYRRYQEFKMLNDCLRPMGVRVPILPPKKIFGAFEPEFIAKRQGELSEWLHSDTFQGFTFENTSLLEAVATEEASI</sequence>
<dbReference type="SUPFAM" id="SSF64268">
    <property type="entry name" value="PX domain"/>
    <property type="match status" value="1"/>
</dbReference>
<reference evidence="4" key="2">
    <citation type="submission" date="2010-04" db="EMBL/GenBank/DDBJ databases">
        <authorList>
            <person name="Buell R."/>
            <person name="Hamilton J."/>
            <person name="Hostetler J."/>
        </authorList>
    </citation>
    <scope>NUCLEOTIDE SEQUENCE [LARGE SCALE GENOMIC DNA]</scope>
    <source>
        <strain evidence="4">DAOM:BR144</strain>
    </source>
</reference>
<feature type="domain" description="PX" evidence="2">
    <location>
        <begin position="272"/>
        <end position="384"/>
    </location>
</feature>
<feature type="compositionally biased region" description="Low complexity" evidence="1">
    <location>
        <begin position="49"/>
        <end position="65"/>
    </location>
</feature>
<dbReference type="EMBL" id="GL376564">
    <property type="status" value="NOT_ANNOTATED_CDS"/>
    <property type="molecule type" value="Genomic_DNA"/>
</dbReference>
<reference evidence="3" key="3">
    <citation type="submission" date="2015-02" db="UniProtKB">
        <authorList>
            <consortium name="EnsemblProtists"/>
        </authorList>
    </citation>
    <scope>IDENTIFICATION</scope>
    <source>
        <strain evidence="3">DAOM BR144</strain>
    </source>
</reference>
<dbReference type="CDD" id="cd06093">
    <property type="entry name" value="PX_domain"/>
    <property type="match status" value="1"/>
</dbReference>
<dbReference type="OMA" id="QHESKDE"/>
<dbReference type="eggNOG" id="KOG0690">
    <property type="taxonomic scope" value="Eukaryota"/>
</dbReference>
<proteinExistence type="predicted"/>
<feature type="region of interest" description="Disordered" evidence="1">
    <location>
        <begin position="1"/>
        <end position="65"/>
    </location>
</feature>
<organism evidence="3 4">
    <name type="scientific">Globisporangium ultimum (strain ATCC 200006 / CBS 805.95 / DAOM BR144)</name>
    <name type="common">Pythium ultimum</name>
    <dbReference type="NCBI Taxonomy" id="431595"/>
    <lineage>
        <taxon>Eukaryota</taxon>
        <taxon>Sar</taxon>
        <taxon>Stramenopiles</taxon>
        <taxon>Oomycota</taxon>
        <taxon>Peronosporomycetes</taxon>
        <taxon>Pythiales</taxon>
        <taxon>Pythiaceae</taxon>
        <taxon>Globisporangium</taxon>
    </lineage>
</organism>
<name>K3WIU6_GLOUD</name>
<evidence type="ECO:0000259" key="2">
    <source>
        <dbReference type="PROSITE" id="PS50195"/>
    </source>
</evidence>
<dbReference type="InterPro" id="IPR036871">
    <property type="entry name" value="PX_dom_sf"/>
</dbReference>
<dbReference type="VEuPathDB" id="FungiDB:PYU1_G004877"/>
<reference evidence="4" key="1">
    <citation type="journal article" date="2010" name="Genome Biol.">
        <title>Genome sequence of the necrotrophic plant pathogen Pythium ultimum reveals original pathogenicity mechanisms and effector repertoire.</title>
        <authorList>
            <person name="Levesque C.A."/>
            <person name="Brouwer H."/>
            <person name="Cano L."/>
            <person name="Hamilton J.P."/>
            <person name="Holt C."/>
            <person name="Huitema E."/>
            <person name="Raffaele S."/>
            <person name="Robideau G.P."/>
            <person name="Thines M."/>
            <person name="Win J."/>
            <person name="Zerillo M.M."/>
            <person name="Beakes G.W."/>
            <person name="Boore J.L."/>
            <person name="Busam D."/>
            <person name="Dumas B."/>
            <person name="Ferriera S."/>
            <person name="Fuerstenberg S.I."/>
            <person name="Gachon C.M."/>
            <person name="Gaulin E."/>
            <person name="Govers F."/>
            <person name="Grenville-Briggs L."/>
            <person name="Horner N."/>
            <person name="Hostetler J."/>
            <person name="Jiang R.H."/>
            <person name="Johnson J."/>
            <person name="Krajaejun T."/>
            <person name="Lin H."/>
            <person name="Meijer H.J."/>
            <person name="Moore B."/>
            <person name="Morris P."/>
            <person name="Phuntmart V."/>
            <person name="Puiu D."/>
            <person name="Shetty J."/>
            <person name="Stajich J.E."/>
            <person name="Tripathy S."/>
            <person name="Wawra S."/>
            <person name="van West P."/>
            <person name="Whitty B.R."/>
            <person name="Coutinho P.M."/>
            <person name="Henrissat B."/>
            <person name="Martin F."/>
            <person name="Thomas P.D."/>
            <person name="Tyler B.M."/>
            <person name="De Vries R.P."/>
            <person name="Kamoun S."/>
            <person name="Yandell M."/>
            <person name="Tisserat N."/>
            <person name="Buell C.R."/>
        </authorList>
    </citation>
    <scope>NUCLEOTIDE SEQUENCE</scope>
    <source>
        <strain evidence="4">DAOM:BR144</strain>
    </source>
</reference>
<dbReference type="Gene3D" id="3.30.1520.10">
    <property type="entry name" value="Phox-like domain"/>
    <property type="match status" value="1"/>
</dbReference>
<dbReference type="Pfam" id="PF00787">
    <property type="entry name" value="PX"/>
    <property type="match status" value="1"/>
</dbReference>
<dbReference type="GO" id="GO:0035091">
    <property type="term" value="F:phosphatidylinositol binding"/>
    <property type="evidence" value="ECO:0007669"/>
    <property type="project" value="InterPro"/>
</dbReference>
<evidence type="ECO:0000313" key="4">
    <source>
        <dbReference type="Proteomes" id="UP000019132"/>
    </source>
</evidence>
<dbReference type="AlphaFoldDB" id="K3WIU6"/>
<feature type="region of interest" description="Disordered" evidence="1">
    <location>
        <begin position="103"/>
        <end position="123"/>
    </location>
</feature>
<keyword evidence="4" id="KW-1185">Reference proteome</keyword>
<dbReference type="InterPro" id="IPR001683">
    <property type="entry name" value="PX_dom"/>
</dbReference>
<protein>
    <recommendedName>
        <fullName evidence="2">PX domain-containing protein</fullName>
    </recommendedName>
</protein>
<accession>K3WIU6</accession>
<dbReference type="EnsemblProtists" id="PYU1_T004888">
    <property type="protein sequence ID" value="PYU1_T004888"/>
    <property type="gene ID" value="PYU1_G004877"/>
</dbReference>
<dbReference type="HOGENOM" id="CLU_060867_0_0_1"/>
<dbReference type="InParanoid" id="K3WIU6"/>
<dbReference type="Proteomes" id="UP000019132">
    <property type="component" value="Unassembled WGS sequence"/>
</dbReference>
<evidence type="ECO:0000313" key="3">
    <source>
        <dbReference type="EnsemblProtists" id="PYU1_T004888"/>
    </source>
</evidence>